<keyword evidence="2" id="KW-0732">Signal</keyword>
<dbReference type="InterPro" id="IPR005534">
    <property type="entry name" value="Curli_assmbl/transp-comp_CsgG"/>
</dbReference>
<protein>
    <recommendedName>
        <fullName evidence="5">Curli production assembly/transport component CsgG</fullName>
    </recommendedName>
</protein>
<organism evidence="3 4">
    <name type="scientific">Sphingomonas corticis</name>
    <dbReference type="NCBI Taxonomy" id="2722791"/>
    <lineage>
        <taxon>Bacteria</taxon>
        <taxon>Pseudomonadati</taxon>
        <taxon>Pseudomonadota</taxon>
        <taxon>Alphaproteobacteria</taxon>
        <taxon>Sphingomonadales</taxon>
        <taxon>Sphingomonadaceae</taxon>
        <taxon>Sphingomonas</taxon>
    </lineage>
</organism>
<evidence type="ECO:0000313" key="3">
    <source>
        <dbReference type="EMBL" id="NJR80524.1"/>
    </source>
</evidence>
<evidence type="ECO:0000256" key="2">
    <source>
        <dbReference type="SAM" id="SignalP"/>
    </source>
</evidence>
<name>A0ABX1CRI7_9SPHN</name>
<feature type="chain" id="PRO_5045853912" description="Curli production assembly/transport component CsgG" evidence="2">
    <location>
        <begin position="23"/>
        <end position="292"/>
    </location>
</feature>
<proteinExistence type="predicted"/>
<dbReference type="EMBL" id="JAAVJH010000020">
    <property type="protein sequence ID" value="NJR80524.1"/>
    <property type="molecule type" value="Genomic_DNA"/>
</dbReference>
<accession>A0ABX1CRI7</accession>
<evidence type="ECO:0000313" key="4">
    <source>
        <dbReference type="Proteomes" id="UP000732399"/>
    </source>
</evidence>
<comment type="caution">
    <text evidence="3">The sequence shown here is derived from an EMBL/GenBank/DDBJ whole genome shotgun (WGS) entry which is preliminary data.</text>
</comment>
<dbReference type="Pfam" id="PF03783">
    <property type="entry name" value="CsgG"/>
    <property type="match status" value="1"/>
</dbReference>
<evidence type="ECO:0000256" key="1">
    <source>
        <dbReference type="SAM" id="MobiDB-lite"/>
    </source>
</evidence>
<keyword evidence="4" id="KW-1185">Reference proteome</keyword>
<sequence>MPRERRPVRNAARLFAVTAALAAVTPSTLLAQKLGQGGTGVDETTELPQCPVPLGVAALVEEKTANPTDSLSPQLQALMRMAEMQNGGSTARVDPLPLVKLMIARSGCFRVADRGDAFTALERERAIQGNTAPRAVTKADYLLQVQVVYSDSKARESGGGLGGMFGGAVGLKSKTMESQVLLTLVDVNTGIQEAVASGSARKKDIGVVGGGLLLGLGVGALGGTYASTDIGKITSLAMVDAYRKLMVDARPRLEAKLVPAKPPAVVPPAAAPLPAQTVQPVPAQPATGVPKR</sequence>
<feature type="compositionally biased region" description="Low complexity" evidence="1">
    <location>
        <begin position="272"/>
        <end position="292"/>
    </location>
</feature>
<feature type="region of interest" description="Disordered" evidence="1">
    <location>
        <begin position="266"/>
        <end position="292"/>
    </location>
</feature>
<gene>
    <name evidence="3" type="ORF">HBH26_18260</name>
</gene>
<evidence type="ECO:0008006" key="5">
    <source>
        <dbReference type="Google" id="ProtNLM"/>
    </source>
</evidence>
<dbReference type="Proteomes" id="UP000732399">
    <property type="component" value="Unassembled WGS sequence"/>
</dbReference>
<feature type="signal peptide" evidence="2">
    <location>
        <begin position="1"/>
        <end position="22"/>
    </location>
</feature>
<reference evidence="3 4" key="1">
    <citation type="submission" date="2020-03" db="EMBL/GenBank/DDBJ databases">
        <authorList>
            <person name="Wang L."/>
            <person name="He N."/>
            <person name="Li Y."/>
            <person name="Fang Y."/>
            <person name="Zhang F."/>
        </authorList>
    </citation>
    <scope>NUCLEOTIDE SEQUENCE [LARGE SCALE GENOMIC DNA]</scope>
    <source>
        <strain evidence="3 4">36D10-4-7</strain>
    </source>
</reference>